<evidence type="ECO:0000313" key="1">
    <source>
        <dbReference type="EMBL" id="KNC33475.1"/>
    </source>
</evidence>
<accession>A0A0L0CMF0</accession>
<evidence type="ECO:0000313" key="2">
    <source>
        <dbReference type="Proteomes" id="UP000037069"/>
    </source>
</evidence>
<dbReference type="EMBL" id="JRES01000189">
    <property type="protein sequence ID" value="KNC33475.1"/>
    <property type="molecule type" value="Genomic_DNA"/>
</dbReference>
<keyword evidence="2" id="KW-1185">Reference proteome</keyword>
<proteinExistence type="predicted"/>
<comment type="caution">
    <text evidence="1">The sequence shown here is derived from an EMBL/GenBank/DDBJ whole genome shotgun (WGS) entry which is preliminary data.</text>
</comment>
<protein>
    <submittedName>
        <fullName evidence="1">Uncharacterized protein</fullName>
    </submittedName>
</protein>
<organism evidence="1 2">
    <name type="scientific">Lucilia cuprina</name>
    <name type="common">Green bottle fly</name>
    <name type="synonym">Australian sheep blowfly</name>
    <dbReference type="NCBI Taxonomy" id="7375"/>
    <lineage>
        <taxon>Eukaryota</taxon>
        <taxon>Metazoa</taxon>
        <taxon>Ecdysozoa</taxon>
        <taxon>Arthropoda</taxon>
        <taxon>Hexapoda</taxon>
        <taxon>Insecta</taxon>
        <taxon>Pterygota</taxon>
        <taxon>Neoptera</taxon>
        <taxon>Endopterygota</taxon>
        <taxon>Diptera</taxon>
        <taxon>Brachycera</taxon>
        <taxon>Muscomorpha</taxon>
        <taxon>Oestroidea</taxon>
        <taxon>Calliphoridae</taxon>
        <taxon>Luciliinae</taxon>
        <taxon>Lucilia</taxon>
    </lineage>
</organism>
<reference evidence="1 2" key="1">
    <citation type="journal article" date="2015" name="Nat. Commun.">
        <title>Lucilia cuprina genome unlocks parasitic fly biology to underpin future interventions.</title>
        <authorList>
            <person name="Anstead C.A."/>
            <person name="Korhonen P.K."/>
            <person name="Young N.D."/>
            <person name="Hall R.S."/>
            <person name="Jex A.R."/>
            <person name="Murali S.C."/>
            <person name="Hughes D.S."/>
            <person name="Lee S.F."/>
            <person name="Perry T."/>
            <person name="Stroehlein A.J."/>
            <person name="Ansell B.R."/>
            <person name="Breugelmans B."/>
            <person name="Hofmann A."/>
            <person name="Qu J."/>
            <person name="Dugan S."/>
            <person name="Lee S.L."/>
            <person name="Chao H."/>
            <person name="Dinh H."/>
            <person name="Han Y."/>
            <person name="Doddapaneni H.V."/>
            <person name="Worley K.C."/>
            <person name="Muzny D.M."/>
            <person name="Ioannidis P."/>
            <person name="Waterhouse R.M."/>
            <person name="Zdobnov E.M."/>
            <person name="James P.J."/>
            <person name="Bagnall N.H."/>
            <person name="Kotze A.C."/>
            <person name="Gibbs R.A."/>
            <person name="Richards S."/>
            <person name="Batterham P."/>
            <person name="Gasser R.B."/>
        </authorList>
    </citation>
    <scope>NUCLEOTIDE SEQUENCE [LARGE SCALE GENOMIC DNA]</scope>
    <source>
        <strain evidence="1 2">LS</strain>
        <tissue evidence="1">Full body</tissue>
    </source>
</reference>
<gene>
    <name evidence="1" type="ORF">FF38_02078</name>
</gene>
<sequence>MGCLASKGDQLAASIRPLTLKPPDFKTFISKAKLSPWDRRRRLVSAILNSSAHRHLEPLFLLSFRQRLTNLRTQAIVRLSLRNEEKRLKSITKFVLTSMTNLGRSSSSHKSSGFSEFLFGQSASFLYKNCGPWNQCISMAKSTSFLALVMSSAIFRSVGNHLQSVGRVESSISAIRWATNGLYLLLSEPIQLMTVVESLQQIRRETLRSCSFIIVSINRVPKTAACSSNLGMVIHFNGAHFDLADINDTPICPSDVVYLQ</sequence>
<dbReference type="AlphaFoldDB" id="A0A0L0CMF0"/>
<name>A0A0L0CMF0_LUCCU</name>
<dbReference type="Proteomes" id="UP000037069">
    <property type="component" value="Unassembled WGS sequence"/>
</dbReference>